<feature type="transmembrane region" description="Helical" evidence="1">
    <location>
        <begin position="128"/>
        <end position="147"/>
    </location>
</feature>
<proteinExistence type="predicted"/>
<protein>
    <recommendedName>
        <fullName evidence="4">Phosphatase PAP2 family protein</fullName>
    </recommendedName>
</protein>
<accession>A0ABW3EH75</accession>
<keyword evidence="1" id="KW-0812">Transmembrane</keyword>
<organism evidence="2 3">
    <name type="scientific">Loigolactobacillus binensis</name>
    <dbReference type="NCBI Taxonomy" id="2559922"/>
    <lineage>
        <taxon>Bacteria</taxon>
        <taxon>Bacillati</taxon>
        <taxon>Bacillota</taxon>
        <taxon>Bacilli</taxon>
        <taxon>Lactobacillales</taxon>
        <taxon>Lactobacillaceae</taxon>
        <taxon>Loigolactobacillus</taxon>
    </lineage>
</organism>
<comment type="caution">
    <text evidence="2">The sequence shown here is derived from an EMBL/GenBank/DDBJ whole genome shotgun (WGS) entry which is preliminary data.</text>
</comment>
<feature type="transmembrane region" description="Helical" evidence="1">
    <location>
        <begin position="159"/>
        <end position="177"/>
    </location>
</feature>
<evidence type="ECO:0000256" key="1">
    <source>
        <dbReference type="SAM" id="Phobius"/>
    </source>
</evidence>
<dbReference type="RefSeq" id="WP_137638694.1">
    <property type="nucleotide sequence ID" value="NZ_BJDN01000035.1"/>
</dbReference>
<evidence type="ECO:0000313" key="2">
    <source>
        <dbReference type="EMBL" id="MFD0898411.1"/>
    </source>
</evidence>
<dbReference type="Proteomes" id="UP001597104">
    <property type="component" value="Unassembled WGS sequence"/>
</dbReference>
<evidence type="ECO:0008006" key="4">
    <source>
        <dbReference type="Google" id="ProtNLM"/>
    </source>
</evidence>
<name>A0ABW3EH75_9LACO</name>
<keyword evidence="1" id="KW-0472">Membrane</keyword>
<feature type="transmembrane region" description="Helical" evidence="1">
    <location>
        <begin position="85"/>
        <end position="108"/>
    </location>
</feature>
<dbReference type="EMBL" id="JBHTIO010000054">
    <property type="protein sequence ID" value="MFD0898411.1"/>
    <property type="molecule type" value="Genomic_DNA"/>
</dbReference>
<feature type="transmembrane region" description="Helical" evidence="1">
    <location>
        <begin position="57"/>
        <end position="78"/>
    </location>
</feature>
<evidence type="ECO:0000313" key="3">
    <source>
        <dbReference type="Proteomes" id="UP001597104"/>
    </source>
</evidence>
<sequence length="220" mass="25606">MYITHNKERKLNFILALLAFIIITSLIDFNSAVLISLNSWVQTALNLSLNFSPLNQVFYVLSSPLLCALYALFLWFFLWGFKHKLIATWVLFTYFSGELMALLVRTFIHQTQLVAVSPTNLAVYFPSKRLFAVLLIDFCIYTAVLPLLKDKNYRRNTQLGVWLFTILAILTNVQLHIATPLDIFGSLLLAYGWLQLCKEQYLLQFRRLQGYKLFRNSDYN</sequence>
<feature type="transmembrane region" description="Helical" evidence="1">
    <location>
        <begin position="12"/>
        <end position="37"/>
    </location>
</feature>
<reference evidence="3" key="1">
    <citation type="journal article" date="2019" name="Int. J. Syst. Evol. Microbiol.">
        <title>The Global Catalogue of Microorganisms (GCM) 10K type strain sequencing project: providing services to taxonomists for standard genome sequencing and annotation.</title>
        <authorList>
            <consortium name="The Broad Institute Genomics Platform"/>
            <consortium name="The Broad Institute Genome Sequencing Center for Infectious Disease"/>
            <person name="Wu L."/>
            <person name="Ma J."/>
        </authorList>
    </citation>
    <scope>NUCLEOTIDE SEQUENCE [LARGE SCALE GENOMIC DNA]</scope>
    <source>
        <strain evidence="3">CCM 8925</strain>
    </source>
</reference>
<keyword evidence="1" id="KW-1133">Transmembrane helix</keyword>
<gene>
    <name evidence="2" type="ORF">ACFQZ7_11850</name>
</gene>
<keyword evidence="3" id="KW-1185">Reference proteome</keyword>